<evidence type="ECO:0000313" key="2">
    <source>
        <dbReference type="EMBL" id="KAE9993760.1"/>
    </source>
</evidence>
<keyword evidence="1" id="KW-1133">Transmembrane helix</keyword>
<comment type="caution">
    <text evidence="2">The sequence shown here is derived from an EMBL/GenBank/DDBJ whole genome shotgun (WGS) entry which is preliminary data.</text>
</comment>
<dbReference type="Proteomes" id="UP000490939">
    <property type="component" value="Unassembled WGS sequence"/>
</dbReference>
<evidence type="ECO:0000313" key="3">
    <source>
        <dbReference type="Proteomes" id="UP000490939"/>
    </source>
</evidence>
<sequence>MTRSQEYSIKKGRAELTPPDGKSRIFLSGYVLNDDGTQGEALSTRLFSLTSPDPSLRTPVFNNGSLNFQHIPNPIADFFVAGTAQGENGVYKNTTPVVHECNVHWCVKSLQTAYKWGRAQENTTKVVQLDSNQEYPWKGFNISGTIVQKYTTNFSLTLPSRPQSDLAYNTFKVINQTMLETILAFDEILPSYVTTENSTSTAKFRWLNAGQGFGSPATVVDMPADSNPWLPPNNITEQLELIADTMTIVMRNTPNATNKLQLVQGTAWDQKTFIHIRWGWAVWPILLLALGLAFLIATVSKCSKEESVVRVWKNSVLAVLVNGLGDDMQKSIGSNPRMGEIKDRVRGMEVELTE</sequence>
<dbReference type="EMBL" id="WNWR01000022">
    <property type="protein sequence ID" value="KAE9993760.1"/>
    <property type="molecule type" value="Genomic_DNA"/>
</dbReference>
<dbReference type="AlphaFoldDB" id="A0A8H3ZBT7"/>
<name>A0A8H3ZBT7_VENIN</name>
<keyword evidence="1" id="KW-0472">Membrane</keyword>
<evidence type="ECO:0008006" key="4">
    <source>
        <dbReference type="Google" id="ProtNLM"/>
    </source>
</evidence>
<dbReference type="PANTHER" id="PTHR35394">
    <property type="entry name" value="DUF3176 DOMAIN-CONTAINING PROTEIN"/>
    <property type="match status" value="1"/>
</dbReference>
<feature type="transmembrane region" description="Helical" evidence="1">
    <location>
        <begin position="280"/>
        <end position="300"/>
    </location>
</feature>
<keyword evidence="1" id="KW-0812">Transmembrane</keyword>
<keyword evidence="3" id="KW-1185">Reference proteome</keyword>
<dbReference type="PANTHER" id="PTHR35394:SF5">
    <property type="entry name" value="DUF3176 DOMAIN-CONTAINING PROTEIN"/>
    <property type="match status" value="1"/>
</dbReference>
<proteinExistence type="predicted"/>
<accession>A0A8H3ZBT7</accession>
<gene>
    <name evidence="2" type="ORF">EG327_003522</name>
</gene>
<evidence type="ECO:0000256" key="1">
    <source>
        <dbReference type="SAM" id="Phobius"/>
    </source>
</evidence>
<reference evidence="2 3" key="1">
    <citation type="submission" date="2019-07" db="EMBL/GenBank/DDBJ databases">
        <title>Venturia inaequalis Genome Resource.</title>
        <authorList>
            <person name="Lichtner F.J."/>
        </authorList>
    </citation>
    <scope>NUCLEOTIDE SEQUENCE [LARGE SCALE GENOMIC DNA]</scope>
    <source>
        <strain evidence="2 3">DMI_063113</strain>
    </source>
</reference>
<organism evidence="2 3">
    <name type="scientific">Venturia inaequalis</name>
    <name type="common">Apple scab fungus</name>
    <dbReference type="NCBI Taxonomy" id="5025"/>
    <lineage>
        <taxon>Eukaryota</taxon>
        <taxon>Fungi</taxon>
        <taxon>Dikarya</taxon>
        <taxon>Ascomycota</taxon>
        <taxon>Pezizomycotina</taxon>
        <taxon>Dothideomycetes</taxon>
        <taxon>Pleosporomycetidae</taxon>
        <taxon>Venturiales</taxon>
        <taxon>Venturiaceae</taxon>
        <taxon>Venturia</taxon>
    </lineage>
</organism>
<protein>
    <recommendedName>
        <fullName evidence="4">Transmembrane protein</fullName>
    </recommendedName>
</protein>